<name>A0A2S6C5Z0_9PEZI</name>
<evidence type="ECO:0000313" key="2">
    <source>
        <dbReference type="Proteomes" id="UP000237631"/>
    </source>
</evidence>
<protein>
    <submittedName>
        <fullName evidence="1">Uncharacterized protein</fullName>
    </submittedName>
</protein>
<organism evidence="1 2">
    <name type="scientific">Cercospora berteroae</name>
    <dbReference type="NCBI Taxonomy" id="357750"/>
    <lineage>
        <taxon>Eukaryota</taxon>
        <taxon>Fungi</taxon>
        <taxon>Dikarya</taxon>
        <taxon>Ascomycota</taxon>
        <taxon>Pezizomycotina</taxon>
        <taxon>Dothideomycetes</taxon>
        <taxon>Dothideomycetidae</taxon>
        <taxon>Mycosphaerellales</taxon>
        <taxon>Mycosphaerellaceae</taxon>
        <taxon>Cercospora</taxon>
    </lineage>
</organism>
<dbReference type="Proteomes" id="UP000237631">
    <property type="component" value="Unassembled WGS sequence"/>
</dbReference>
<keyword evidence="2" id="KW-1185">Reference proteome</keyword>
<accession>A0A2S6C5Z0</accession>
<reference evidence="2" key="1">
    <citation type="journal article" date="2017" name="bioRxiv">
        <title>Conservation of a gene cluster reveals novel cercosporin biosynthetic mechanisms and extends production to the genus Colletotrichum.</title>
        <authorList>
            <person name="de Jonge R."/>
            <person name="Ebert M.K."/>
            <person name="Huitt-Roehl C.R."/>
            <person name="Pal P."/>
            <person name="Suttle J.C."/>
            <person name="Spanner R.E."/>
            <person name="Neubauer J.D."/>
            <person name="Jurick W.M.II."/>
            <person name="Stott K.A."/>
            <person name="Secor G.A."/>
            <person name="Thomma B.P.H.J."/>
            <person name="Van de Peer Y."/>
            <person name="Townsend C.A."/>
            <person name="Bolton M.D."/>
        </authorList>
    </citation>
    <scope>NUCLEOTIDE SEQUENCE [LARGE SCALE GENOMIC DNA]</scope>
    <source>
        <strain evidence="2">CBS538.71</strain>
    </source>
</reference>
<dbReference type="EMBL" id="PNEN01000548">
    <property type="protein sequence ID" value="PPJ55123.1"/>
    <property type="molecule type" value="Genomic_DNA"/>
</dbReference>
<dbReference type="AlphaFoldDB" id="A0A2S6C5Z0"/>
<dbReference type="OrthoDB" id="10275426at2759"/>
<gene>
    <name evidence="1" type="ORF">CBER1_09964</name>
</gene>
<evidence type="ECO:0000313" key="1">
    <source>
        <dbReference type="EMBL" id="PPJ55123.1"/>
    </source>
</evidence>
<sequence>MDTSNDLTERISDVVDHGAVPMRPMSEREELLVHAAPSSEVGDEALPVAEIAMSVAEDAPMTETVQSPPAITLPPLTSIGFGWPSQAPLPLMLDPSSQADAAPRLREEATHAAAYGSVLQASQPRKYYIFDDELRDVETHYCASQLSRLDTVPEPSRSVFLLLDLWGISNHTTSLLAQHDISAKWAREEHIRVSKRIRKWHTADKYAMVRAMRDVEPSRFSQVAEIMARDYQTISWTREEVCAEWVKYETLRGAYFE</sequence>
<proteinExistence type="predicted"/>
<comment type="caution">
    <text evidence="1">The sequence shown here is derived from an EMBL/GenBank/DDBJ whole genome shotgun (WGS) entry which is preliminary data.</text>
</comment>